<dbReference type="AlphaFoldDB" id="A0A2T1GF75"/>
<dbReference type="EMBL" id="PVWO01000138">
    <property type="protein sequence ID" value="PSB56231.1"/>
    <property type="molecule type" value="Genomic_DNA"/>
</dbReference>
<sequence length="159" mass="17845">MIVFLDTNILGLISNENIDFDEGQQCQKWFSKLLTRSVYFITSDVCDYEVRRGLISSSITEGEIAPGIGSLNSLKSDGLLEFLPVSTKAFDLAAELWARASTSGQTTRDRKDIDFDIIISAQYQLLKDEYPGQQVIVATTNLKHLSLFCEAAQWRDINL</sequence>
<dbReference type="Proteomes" id="UP000238937">
    <property type="component" value="Unassembled WGS sequence"/>
</dbReference>
<proteinExistence type="predicted"/>
<gene>
    <name evidence="1" type="ORF">C7B77_12600</name>
</gene>
<evidence type="ECO:0000313" key="1">
    <source>
        <dbReference type="EMBL" id="PSB56231.1"/>
    </source>
</evidence>
<dbReference type="InterPro" id="IPR029060">
    <property type="entry name" value="PIN-like_dom_sf"/>
</dbReference>
<name>A0A2T1GF75_9CYAN</name>
<keyword evidence="2" id="KW-1185">Reference proteome</keyword>
<dbReference type="Gene3D" id="3.40.50.1010">
    <property type="entry name" value="5'-nuclease"/>
    <property type="match status" value="1"/>
</dbReference>
<dbReference type="OrthoDB" id="461957at2"/>
<dbReference type="RefSeq" id="WP_106304992.1">
    <property type="nucleotide sequence ID" value="NZ_PVWO01000138.1"/>
</dbReference>
<evidence type="ECO:0008006" key="3">
    <source>
        <dbReference type="Google" id="ProtNLM"/>
    </source>
</evidence>
<dbReference type="SUPFAM" id="SSF88723">
    <property type="entry name" value="PIN domain-like"/>
    <property type="match status" value="1"/>
</dbReference>
<reference evidence="1 2" key="1">
    <citation type="submission" date="2018-03" db="EMBL/GenBank/DDBJ databases">
        <title>The ancient ancestry and fast evolution of plastids.</title>
        <authorList>
            <person name="Moore K.R."/>
            <person name="Magnabosco C."/>
            <person name="Momper L."/>
            <person name="Gold D.A."/>
            <person name="Bosak T."/>
            <person name="Fournier G.P."/>
        </authorList>
    </citation>
    <scope>NUCLEOTIDE SEQUENCE [LARGE SCALE GENOMIC DNA]</scope>
    <source>
        <strain evidence="1 2">CCALA 037</strain>
    </source>
</reference>
<accession>A0A2T1GF75</accession>
<comment type="caution">
    <text evidence="1">The sequence shown here is derived from an EMBL/GenBank/DDBJ whole genome shotgun (WGS) entry which is preliminary data.</text>
</comment>
<organism evidence="1 2">
    <name type="scientific">Chamaesiphon polymorphus CCALA 037</name>
    <dbReference type="NCBI Taxonomy" id="2107692"/>
    <lineage>
        <taxon>Bacteria</taxon>
        <taxon>Bacillati</taxon>
        <taxon>Cyanobacteriota</taxon>
        <taxon>Cyanophyceae</taxon>
        <taxon>Gomontiellales</taxon>
        <taxon>Chamaesiphonaceae</taxon>
        <taxon>Chamaesiphon</taxon>
    </lineage>
</organism>
<protein>
    <recommendedName>
        <fullName evidence="3">Nucleic acid-binding protein</fullName>
    </recommendedName>
</protein>
<evidence type="ECO:0000313" key="2">
    <source>
        <dbReference type="Proteomes" id="UP000238937"/>
    </source>
</evidence>